<dbReference type="PANTHER" id="PTHR12484">
    <property type="entry name" value="B-LYMPHOCYTE ANTIGEN-RELATED"/>
    <property type="match status" value="1"/>
</dbReference>
<comment type="caution">
    <text evidence="1">The sequence shown here is derived from an EMBL/GenBank/DDBJ whole genome shotgun (WGS) entry which is preliminary data.</text>
</comment>
<dbReference type="OMA" id="NAQYEPV"/>
<dbReference type="PANTHER" id="PTHR12484:SF4">
    <property type="entry name" value="A-KINASE ANCHOR PROTEIN 17A"/>
    <property type="match status" value="1"/>
</dbReference>
<proteinExistence type="predicted"/>
<dbReference type="Pfam" id="PF25015">
    <property type="entry name" value="RBD_AKAP-17A"/>
    <property type="match status" value="1"/>
</dbReference>
<evidence type="ECO:0008006" key="3">
    <source>
        <dbReference type="Google" id="ProtNLM"/>
    </source>
</evidence>
<sequence length="338" mass="38655">MSSHPSLDSLLPLQTLELDTGLSLVPRFNLNLTVFRSDASVKPLDEWQLKRSLIDFLKATFSLIVPEDDLHVRKFKDIKKRKREDPVARGKLFVRELSFLSNSSSSKIGREEQEKKVVEWKKMVVAKMDGIELSLVGVRFKLSVEIPQSDDFEAMRKDWEDISAFGGGDRGYSRGRKREPDTIVLRGVPSRWFAETRVSSKPSMLVTHTIFSALGKIRNLDVSEDDGRGKDADEEDEDIVPGLQCKIAVRFEDHREFSKALKVLCGRSLQKQGSRLKADYEVTWDKDDLFRNARSQTEENSRLMPKVAAGNYKSEAARYQSHVPRFSENNARSKRFKV</sequence>
<dbReference type="AlphaFoldDB" id="A0A103XZ49"/>
<dbReference type="EMBL" id="LEKV01003484">
    <property type="protein sequence ID" value="KVH99496.1"/>
    <property type="molecule type" value="Genomic_DNA"/>
</dbReference>
<dbReference type="Gramene" id="KVH99496">
    <property type="protein sequence ID" value="KVH99496"/>
    <property type="gene ID" value="Ccrd_022269"/>
</dbReference>
<gene>
    <name evidence="1" type="ORF">Ccrd_022269</name>
</gene>
<accession>A0A103XZ49</accession>
<reference evidence="1 2" key="1">
    <citation type="journal article" date="2016" name="Sci. Rep.">
        <title>The genome sequence of the outbreeding globe artichoke constructed de novo incorporating a phase-aware low-pass sequencing strategy of F1 progeny.</title>
        <authorList>
            <person name="Scaglione D."/>
            <person name="Reyes-Chin-Wo S."/>
            <person name="Acquadro A."/>
            <person name="Froenicke L."/>
            <person name="Portis E."/>
            <person name="Beitel C."/>
            <person name="Tirone M."/>
            <person name="Mauro R."/>
            <person name="Lo Monaco A."/>
            <person name="Mauromicale G."/>
            <person name="Faccioli P."/>
            <person name="Cattivelli L."/>
            <person name="Rieseberg L."/>
            <person name="Michelmore R."/>
            <person name="Lanteri S."/>
        </authorList>
    </citation>
    <scope>NUCLEOTIDE SEQUENCE [LARGE SCALE GENOMIC DNA]</scope>
    <source>
        <strain evidence="1">2C</strain>
    </source>
</reference>
<dbReference type="InterPro" id="IPR056852">
    <property type="entry name" value="AK17A/B"/>
</dbReference>
<dbReference type="Proteomes" id="UP000243975">
    <property type="component" value="Unassembled WGS sequence"/>
</dbReference>
<name>A0A103XZ49_CYNCS</name>
<evidence type="ECO:0000313" key="1">
    <source>
        <dbReference type="EMBL" id="KVH99496.1"/>
    </source>
</evidence>
<evidence type="ECO:0000313" key="2">
    <source>
        <dbReference type="Proteomes" id="UP000243975"/>
    </source>
</evidence>
<keyword evidence="2" id="KW-1185">Reference proteome</keyword>
<dbReference type="STRING" id="59895.A0A103XZ49"/>
<organism evidence="1 2">
    <name type="scientific">Cynara cardunculus var. scolymus</name>
    <name type="common">Globe artichoke</name>
    <name type="synonym">Cynara scolymus</name>
    <dbReference type="NCBI Taxonomy" id="59895"/>
    <lineage>
        <taxon>Eukaryota</taxon>
        <taxon>Viridiplantae</taxon>
        <taxon>Streptophyta</taxon>
        <taxon>Embryophyta</taxon>
        <taxon>Tracheophyta</taxon>
        <taxon>Spermatophyta</taxon>
        <taxon>Magnoliopsida</taxon>
        <taxon>eudicotyledons</taxon>
        <taxon>Gunneridae</taxon>
        <taxon>Pentapetalae</taxon>
        <taxon>asterids</taxon>
        <taxon>campanulids</taxon>
        <taxon>Asterales</taxon>
        <taxon>Asteraceae</taxon>
        <taxon>Carduoideae</taxon>
        <taxon>Cardueae</taxon>
        <taxon>Carduinae</taxon>
        <taxon>Cynara</taxon>
    </lineage>
</organism>
<protein>
    <recommendedName>
        <fullName evidence="3">A-kinase anchor protein 17A</fullName>
    </recommendedName>
</protein>